<dbReference type="Pfam" id="PF24883">
    <property type="entry name" value="NPHP3_N"/>
    <property type="match status" value="1"/>
</dbReference>
<dbReference type="PROSITE" id="PS50088">
    <property type="entry name" value="ANK_REPEAT"/>
    <property type="match status" value="2"/>
</dbReference>
<keyword evidence="1" id="KW-0677">Repeat</keyword>
<dbReference type="Pfam" id="PF23397">
    <property type="entry name" value="DUF7104"/>
    <property type="match status" value="2"/>
</dbReference>
<proteinExistence type="predicted"/>
<dbReference type="Gene3D" id="1.25.40.20">
    <property type="entry name" value="Ankyrin repeat-containing domain"/>
    <property type="match status" value="2"/>
</dbReference>
<evidence type="ECO:0000313" key="4">
    <source>
        <dbReference type="EMBL" id="CAF9941074.1"/>
    </source>
</evidence>
<dbReference type="EMBL" id="CAJPDR010000634">
    <property type="protein sequence ID" value="CAF9941074.1"/>
    <property type="molecule type" value="Genomic_DNA"/>
</dbReference>
<dbReference type="Gene3D" id="3.40.50.300">
    <property type="entry name" value="P-loop containing nucleotide triphosphate hydrolases"/>
    <property type="match status" value="1"/>
</dbReference>
<dbReference type="Pfam" id="PF24809">
    <property type="entry name" value="DUF7708"/>
    <property type="match status" value="1"/>
</dbReference>
<dbReference type="SUPFAM" id="SSF52540">
    <property type="entry name" value="P-loop containing nucleoside triphosphate hydrolases"/>
    <property type="match status" value="1"/>
</dbReference>
<dbReference type="InterPro" id="IPR056125">
    <property type="entry name" value="DUF7708"/>
</dbReference>
<dbReference type="InterPro" id="IPR056884">
    <property type="entry name" value="NPHP3-like_N"/>
</dbReference>
<dbReference type="InterPro" id="IPR036770">
    <property type="entry name" value="Ankyrin_rpt-contain_sf"/>
</dbReference>
<keyword evidence="5" id="KW-1185">Reference proteome</keyword>
<protein>
    <recommendedName>
        <fullName evidence="3">NACHT domain-containing protein</fullName>
    </recommendedName>
</protein>
<dbReference type="SMART" id="SM00248">
    <property type="entry name" value="ANK"/>
    <property type="match status" value="4"/>
</dbReference>
<dbReference type="Pfam" id="PF00023">
    <property type="entry name" value="Ank"/>
    <property type="match status" value="2"/>
</dbReference>
<feature type="repeat" description="ANK" evidence="2">
    <location>
        <begin position="1604"/>
        <end position="1636"/>
    </location>
</feature>
<reference evidence="4" key="1">
    <citation type="submission" date="2021-03" db="EMBL/GenBank/DDBJ databases">
        <authorList>
            <person name="Tagirdzhanova G."/>
        </authorList>
    </citation>
    <scope>NUCLEOTIDE SEQUENCE</scope>
</reference>
<dbReference type="PROSITE" id="PS50837">
    <property type="entry name" value="NACHT"/>
    <property type="match status" value="1"/>
</dbReference>
<comment type="caution">
    <text evidence="4">The sequence shown here is derived from an EMBL/GenBank/DDBJ whole genome shotgun (WGS) entry which is preliminary data.</text>
</comment>
<evidence type="ECO:0000256" key="2">
    <source>
        <dbReference type="PROSITE-ProRule" id="PRU00023"/>
    </source>
</evidence>
<name>A0A8H3PIH4_9LECA</name>
<dbReference type="OrthoDB" id="7464126at2759"/>
<dbReference type="SUPFAM" id="SSF48403">
    <property type="entry name" value="Ankyrin repeat"/>
    <property type="match status" value="1"/>
</dbReference>
<dbReference type="InterPro" id="IPR027417">
    <property type="entry name" value="P-loop_NTPase"/>
</dbReference>
<organism evidence="4 5">
    <name type="scientific">Alectoria fallacina</name>
    <dbReference type="NCBI Taxonomy" id="1903189"/>
    <lineage>
        <taxon>Eukaryota</taxon>
        <taxon>Fungi</taxon>
        <taxon>Dikarya</taxon>
        <taxon>Ascomycota</taxon>
        <taxon>Pezizomycotina</taxon>
        <taxon>Lecanoromycetes</taxon>
        <taxon>OSLEUM clade</taxon>
        <taxon>Lecanoromycetidae</taxon>
        <taxon>Lecanorales</taxon>
        <taxon>Lecanorineae</taxon>
        <taxon>Parmeliaceae</taxon>
        <taxon>Alectoria</taxon>
    </lineage>
</organism>
<dbReference type="InterPro" id="IPR002110">
    <property type="entry name" value="Ankyrin_rpt"/>
</dbReference>
<dbReference type="InterPro" id="IPR055530">
    <property type="entry name" value="DUF7104"/>
</dbReference>
<evidence type="ECO:0000259" key="3">
    <source>
        <dbReference type="PROSITE" id="PS50837"/>
    </source>
</evidence>
<dbReference type="InterPro" id="IPR007111">
    <property type="entry name" value="NACHT_NTPase"/>
</dbReference>
<dbReference type="PANTHER" id="PTHR10039">
    <property type="entry name" value="AMELOGENIN"/>
    <property type="match status" value="1"/>
</dbReference>
<gene>
    <name evidence="4" type="ORF">ALECFALPRED_008985</name>
</gene>
<dbReference type="Proteomes" id="UP000664203">
    <property type="component" value="Unassembled WGS sequence"/>
</dbReference>
<keyword evidence="2" id="KW-0040">ANK repeat</keyword>
<accession>A0A8H3PIH4</accession>
<feature type="repeat" description="ANK" evidence="2">
    <location>
        <begin position="1571"/>
        <end position="1603"/>
    </location>
</feature>
<evidence type="ECO:0000313" key="5">
    <source>
        <dbReference type="Proteomes" id="UP000664203"/>
    </source>
</evidence>
<evidence type="ECO:0000256" key="1">
    <source>
        <dbReference type="ARBA" id="ARBA00022737"/>
    </source>
</evidence>
<feature type="domain" description="NACHT" evidence="3">
    <location>
        <begin position="320"/>
        <end position="473"/>
    </location>
</feature>
<sequence length="1674" mass="187305">MSRDSSDLWAAALTTLSEEDKKLVVFDGQHKLDVLSDLGHLVSNAKEDSIKKRWRFHRPGDGQTVILRDLFSKIVVWIDRFKEVGDIVVQYDPVHAALPWAGVRFLLQIAVSDINKFAFAVEGAETISHSISRYATLEQIYLRYDTTATRAIKGLEEALVRLYATVLIYLAKTKRYFEEPTPKRMAKAAVTSQSGFQDLLHGINNELTNVDRHAALVDAEHSNDISNKLMSLSIDQNERHAKLLGLLQSIDNPICRMARQLDNLGDQLEHSERMKILRWLSSQPYLEHHQQIKKQALSGSGQWLLQDPLYMQWYKQSVSSLLWLHGKPGSGKSVLVSLIIEDMIKRYEAGQSALPVYFYCTRSAAEPERSNPDAVLASILRQLSCVQPGAPLLYPVVEKYRKLGEGFNSNGLDLDDSRDLIVRLIENYSMTIIVVDALDECDPAMRQSLLDAFEHILKESEGLVKIIVSSRDDQDIVYTLRDYPNLDISSDKNTADIEVYVKIETQKLVKRGNLLRNSRAKEEMTAVIIDRVSSGADGMFRWASLQLDVLRALKHDKDIQAQLGRLPPKLEQLYLEVYNTLISVQGEISRSIIDNALKWLLCAQEEMHASVFLTAMAANLDISDGDISVDSLLELCNNFVVYDSGLDVFRFAHLSVREFLEKSPEFAKVSCYSLAAECCLLQIIASSNCQNAEHLMSDVQLSYLRGCSACPESSPRANFLQHANYFWMEYCLFIPRSNRSNDSDLGRIFHFFFSDKPGSNSPLDTWVQWYCSRVLEYWRDSEASFKLQEFLTSCSDCLSRSFLVAIYFGFSEILTVCVKDRGLDDEMKNKGLLLAAMAAQHEAFDILREHFEDWVMTAPVLFYAVCTSDKARLASLLDEASEIMITHRIIAAVAKDRDDCKLAILLDRFPGLKITEDVLDVAMANASPDSFRLLVARAVKLTITVHMLCIPAEYIERDEASTRVADAFLEKMVILLDKMGNCDLTPRLMSSVAQCRDKRVVEAILKRGAACNITEEVMVEAARGGHMNFSLMLQYGGKVTEAILDEAASSCDAQEWQVLLEQGYGSSISVERLKLAALNHVHGKVVLSMLLDHADDATLADELAGLIHHVARWGRDTDIIGLLLDRTKDVQISQDMLLAATFNTEPQRLSRVKLFLERLSKVQITEDMLLVAAGDEMDGAELIQMFLERGGEVRISEHVLLAVACNRNQGSRIFHLILAQIRAVDLTDDVLICAAQNFNPEFVLELLERSEAKIVTGSLLKAAAANPSYGGELVKILLPRAEITDFPEDVFIEAVGNWGNGNDVIHVLEHAFGRVSMTESLLERCVHRAMPDTIEVLLSRTDPTQISKEVLMSAISNPDDSDHVRRAVAEKSLHVPITADILSLAAEYGRANLFRFLWSRYHTSSVPGHLINAAAKNIKFIMSEGPTVFEFLLLETDSVEIGKETVLAMVGNEYYALKFFGLLLQQGLQADTTEGVPETLLMNGGIKAKCKGPTRLHLSNDIKVTEDMFRIAASLGDADLLGELSKFCQLENSPEKWLDIARLRNAVKNWVTYELKSLIERGVELDVASPNGETPLVEAIWYDNEVAVQMLLSAGASPDGGSMLKISPLCCAATAGRYDSARMLVNAGASIDFRDKWGKTPSMIAKENGHFRIFKYLEQCRIEQEGGRETPKPT</sequence>